<proteinExistence type="predicted"/>
<feature type="transmembrane region" description="Helical" evidence="1">
    <location>
        <begin position="17"/>
        <end position="37"/>
    </location>
</feature>
<reference evidence="3" key="1">
    <citation type="journal article" date="2019" name="Int. J. Syst. Evol. Microbiol.">
        <title>The Global Catalogue of Microorganisms (GCM) 10K type strain sequencing project: providing services to taxonomists for standard genome sequencing and annotation.</title>
        <authorList>
            <consortium name="The Broad Institute Genomics Platform"/>
            <consortium name="The Broad Institute Genome Sequencing Center for Infectious Disease"/>
            <person name="Wu L."/>
            <person name="Ma J."/>
        </authorList>
    </citation>
    <scope>NUCLEOTIDE SEQUENCE [LARGE SCALE GENOMIC DNA]</scope>
    <source>
        <strain evidence="3">CGMCC 1.12859</strain>
    </source>
</reference>
<keyword evidence="1" id="KW-0812">Transmembrane</keyword>
<comment type="caution">
    <text evidence="2">The sequence shown here is derived from an EMBL/GenBank/DDBJ whole genome shotgun (WGS) entry which is preliminary data.</text>
</comment>
<gene>
    <name evidence="2" type="ORF">ACFQMG_00790</name>
</gene>
<evidence type="ECO:0000313" key="3">
    <source>
        <dbReference type="Proteomes" id="UP001596435"/>
    </source>
</evidence>
<protein>
    <recommendedName>
        <fullName evidence="4">DUF3592 domain-containing protein</fullName>
    </recommendedName>
</protein>
<accession>A0ABW2FP51</accession>
<organism evidence="2 3">
    <name type="scientific">Kitasatospora paranensis</name>
    <dbReference type="NCBI Taxonomy" id="258053"/>
    <lineage>
        <taxon>Bacteria</taxon>
        <taxon>Bacillati</taxon>
        <taxon>Actinomycetota</taxon>
        <taxon>Actinomycetes</taxon>
        <taxon>Kitasatosporales</taxon>
        <taxon>Streptomycetaceae</taxon>
        <taxon>Kitasatospora</taxon>
    </lineage>
</organism>
<name>A0ABW2FP51_9ACTN</name>
<dbReference type="Proteomes" id="UP001596435">
    <property type="component" value="Unassembled WGS sequence"/>
</dbReference>
<evidence type="ECO:0000256" key="1">
    <source>
        <dbReference type="SAM" id="Phobius"/>
    </source>
</evidence>
<evidence type="ECO:0008006" key="4">
    <source>
        <dbReference type="Google" id="ProtNLM"/>
    </source>
</evidence>
<sequence length="189" mass="19868">MRPATAPRPAAERLGRGWYLGAVLSAVLALGMCLLGWRQADQADRITANPVRVQGTVIQLPGGSATYSEVGYTAEGRRLTAADLALPSGARVGGAVCLEHAADDPSAVRVCGNRYPQPLGITLARTSVPVALLCLGLCLVRILRHRRAHPAAAARPRVGTGAVFAAEGMPALTHGKRSRRLRGGRRGLR</sequence>
<keyword evidence="1" id="KW-0472">Membrane</keyword>
<keyword evidence="3" id="KW-1185">Reference proteome</keyword>
<evidence type="ECO:0000313" key="2">
    <source>
        <dbReference type="EMBL" id="MFC7178095.1"/>
    </source>
</evidence>
<dbReference type="EMBL" id="JBHTAJ010000001">
    <property type="protein sequence ID" value="MFC7178095.1"/>
    <property type="molecule type" value="Genomic_DNA"/>
</dbReference>
<dbReference type="RefSeq" id="WP_380230224.1">
    <property type="nucleotide sequence ID" value="NZ_JBHTAJ010000001.1"/>
</dbReference>
<keyword evidence="1" id="KW-1133">Transmembrane helix</keyword>